<gene>
    <name evidence="1" type="ORF">AYI68_g5444</name>
</gene>
<sequence>MSNSKYVIGAEEQNYIEIKIMGNESNSHGACDSELEISGKINANKCQETYEDIFCVPPPERIGSISPDILKKYDEMFLR</sequence>
<evidence type="ECO:0000313" key="1">
    <source>
        <dbReference type="EMBL" id="OLY80459.1"/>
    </source>
</evidence>
<proteinExistence type="predicted"/>
<dbReference type="Proteomes" id="UP000187455">
    <property type="component" value="Unassembled WGS sequence"/>
</dbReference>
<reference evidence="1 2" key="1">
    <citation type="journal article" date="2016" name="Mol. Biol. Evol.">
        <title>Genome-Wide Survey of Gut Fungi (Harpellales) Reveals the First Horizontally Transferred Ubiquitin Gene from a Mosquito Host.</title>
        <authorList>
            <person name="Wang Y."/>
            <person name="White M.M."/>
            <person name="Kvist S."/>
            <person name="Moncalvo J.M."/>
        </authorList>
    </citation>
    <scope>NUCLEOTIDE SEQUENCE [LARGE SCALE GENOMIC DNA]</scope>
    <source>
        <strain evidence="1 2">ALG-7-W6</strain>
    </source>
</reference>
<keyword evidence="2" id="KW-1185">Reference proteome</keyword>
<accession>A0A1R0GUA2</accession>
<dbReference type="EMBL" id="LSSL01003449">
    <property type="protein sequence ID" value="OLY80459.1"/>
    <property type="molecule type" value="Genomic_DNA"/>
</dbReference>
<name>A0A1R0GUA2_9FUNG</name>
<organism evidence="1 2">
    <name type="scientific">Smittium mucronatum</name>
    <dbReference type="NCBI Taxonomy" id="133383"/>
    <lineage>
        <taxon>Eukaryota</taxon>
        <taxon>Fungi</taxon>
        <taxon>Fungi incertae sedis</taxon>
        <taxon>Zoopagomycota</taxon>
        <taxon>Kickxellomycotina</taxon>
        <taxon>Harpellomycetes</taxon>
        <taxon>Harpellales</taxon>
        <taxon>Legeriomycetaceae</taxon>
        <taxon>Smittium</taxon>
    </lineage>
</organism>
<dbReference type="AlphaFoldDB" id="A0A1R0GUA2"/>
<evidence type="ECO:0000313" key="2">
    <source>
        <dbReference type="Proteomes" id="UP000187455"/>
    </source>
</evidence>
<protein>
    <submittedName>
        <fullName evidence="1">Uncharacterized protein</fullName>
    </submittedName>
</protein>
<comment type="caution">
    <text evidence="1">The sequence shown here is derived from an EMBL/GenBank/DDBJ whole genome shotgun (WGS) entry which is preliminary data.</text>
</comment>